<dbReference type="AlphaFoldDB" id="A0AA38UJ48"/>
<sequence length="487" mass="55349">MMLPEEILHSIVEYSVSYPPTTQPQLLELHWKHTRTTLVPLSLASSQLRRICMPFLFAYVEVRGAHGELEKLRDRCNENKFFALSIRTFDYFCYSPRQIDVLHDLLLQCTNLSQLILNEGVYIDKPLLNAISQHHVNNVVVASWKSLSSKCLDQLGPSSLSQITLNSIRLRSQTTDFVNYLHSGMQIRCLTLPISPNELNMTNYSSLNNFKFSGLRELELWLNVAPDLSWLSDFIDAHPLLERVRFSSVLVEWNASRDVPFILPFVDALVDEGLFDSLQLKGFSISRTPGTSNTADSLPSSKSYHGWNVAGLWFCFTKWSSGRLLHLVHSIFPDISVLTVEAPTPNSNRTYMDSEQFINALQQFRSLRTVNLVYMFRGLTFDSNSDDLTYKADTPHMLSNVHRRYPGHLGLRSTISYTTEAKQADIELEAALVRFASRIAQRVPTVGNFIIQEPPLRGLIHVNEGGTSGSLRPLMQFEMSQLVSLYV</sequence>
<gene>
    <name evidence="1" type="ORF">F5878DRAFT_606634</name>
</gene>
<dbReference type="Proteomes" id="UP001163846">
    <property type="component" value="Unassembled WGS sequence"/>
</dbReference>
<accession>A0AA38UJ48</accession>
<keyword evidence="2" id="KW-1185">Reference proteome</keyword>
<evidence type="ECO:0000313" key="2">
    <source>
        <dbReference type="Proteomes" id="UP001163846"/>
    </source>
</evidence>
<evidence type="ECO:0000313" key="1">
    <source>
        <dbReference type="EMBL" id="KAJ3842836.1"/>
    </source>
</evidence>
<reference evidence="1" key="1">
    <citation type="submission" date="2022-08" db="EMBL/GenBank/DDBJ databases">
        <authorList>
            <consortium name="DOE Joint Genome Institute"/>
            <person name="Min B."/>
            <person name="Riley R."/>
            <person name="Sierra-Patev S."/>
            <person name="Naranjo-Ortiz M."/>
            <person name="Looney B."/>
            <person name="Konkel Z."/>
            <person name="Slot J.C."/>
            <person name="Sakamoto Y."/>
            <person name="Steenwyk J.L."/>
            <person name="Rokas A."/>
            <person name="Carro J."/>
            <person name="Camarero S."/>
            <person name="Ferreira P."/>
            <person name="Molpeceres G."/>
            <person name="Ruiz-Duenas F.J."/>
            <person name="Serrano A."/>
            <person name="Henrissat B."/>
            <person name="Drula E."/>
            <person name="Hughes K.W."/>
            <person name="Mata J.L."/>
            <person name="Ishikawa N.K."/>
            <person name="Vargas-Isla R."/>
            <person name="Ushijima S."/>
            <person name="Smith C.A."/>
            <person name="Ahrendt S."/>
            <person name="Andreopoulos W."/>
            <person name="He G."/>
            <person name="Labutti K."/>
            <person name="Lipzen A."/>
            <person name="Ng V."/>
            <person name="Sandor L."/>
            <person name="Barry K."/>
            <person name="Martinez A.T."/>
            <person name="Xiao Y."/>
            <person name="Gibbons J.G."/>
            <person name="Terashima K."/>
            <person name="Hibbett D.S."/>
            <person name="Grigoriev I.V."/>
        </authorList>
    </citation>
    <scope>NUCLEOTIDE SEQUENCE</scope>
    <source>
        <strain evidence="1">TFB9207</strain>
    </source>
</reference>
<name>A0AA38UJ48_9AGAR</name>
<proteinExistence type="predicted"/>
<protein>
    <submittedName>
        <fullName evidence="1">Uncharacterized protein</fullName>
    </submittedName>
</protein>
<organism evidence="1 2">
    <name type="scientific">Lentinula raphanica</name>
    <dbReference type="NCBI Taxonomy" id="153919"/>
    <lineage>
        <taxon>Eukaryota</taxon>
        <taxon>Fungi</taxon>
        <taxon>Dikarya</taxon>
        <taxon>Basidiomycota</taxon>
        <taxon>Agaricomycotina</taxon>
        <taxon>Agaricomycetes</taxon>
        <taxon>Agaricomycetidae</taxon>
        <taxon>Agaricales</taxon>
        <taxon>Marasmiineae</taxon>
        <taxon>Omphalotaceae</taxon>
        <taxon>Lentinula</taxon>
    </lineage>
</organism>
<comment type="caution">
    <text evidence="1">The sequence shown here is derived from an EMBL/GenBank/DDBJ whole genome shotgun (WGS) entry which is preliminary data.</text>
</comment>
<dbReference type="EMBL" id="MU805993">
    <property type="protein sequence ID" value="KAJ3842836.1"/>
    <property type="molecule type" value="Genomic_DNA"/>
</dbReference>